<sequence>MLALNAQDIHMQQHAASKQDAIKAIAGLLTQKGLVEAGYQDGMLAREAQTSTYLGSGIAIPHGTTDTRDQVKQTGVQVFHFPDGVDWGDGNLAYVAIGIAAKSDEHLSILRQLTRVLSQEGVEEALQKVERAEEVVAILNGETTGAQSLTFKPEMILSGFPASDMTTLQAVGAGLLKNHHCINHEGVSQLVAGNPIHLGQGHWLLGVNQGVEQTGVSVVMPATSLTHHAQSVNALWCIAANNAAHLPVLKTLTQWKADDQLATCIDLSPQALVNACSPQTSTGASPAAASTDERQKATVKAIQEGENGTFTITNTHGLHARPGAMLVNTAKKFDADIQVANASTQSDSVNAKSLMKVIALGVKHGHQLHFTAQGSDAAQAISALGNAIKDGLGEHA</sequence>
<dbReference type="Pfam" id="PF00359">
    <property type="entry name" value="PTS_EIIA_2"/>
    <property type="match status" value="1"/>
</dbReference>
<evidence type="ECO:0000313" key="10">
    <source>
        <dbReference type="Proteomes" id="UP000189431"/>
    </source>
</evidence>
<accession>A0ABX3KTL4</accession>
<dbReference type="PROSITE" id="PS00372">
    <property type="entry name" value="PTS_EIIA_TYPE_2_HIS"/>
    <property type="match status" value="1"/>
</dbReference>
<dbReference type="InterPro" id="IPR000032">
    <property type="entry name" value="HPr-like"/>
</dbReference>
<dbReference type="Gene3D" id="3.40.930.10">
    <property type="entry name" value="Mannitol-specific EII, Chain A"/>
    <property type="match status" value="1"/>
</dbReference>
<dbReference type="NCBIfam" id="TIGR01003">
    <property type="entry name" value="PTS_HPr_family"/>
    <property type="match status" value="1"/>
</dbReference>
<evidence type="ECO:0000313" key="9">
    <source>
        <dbReference type="EMBL" id="OOF34951.1"/>
    </source>
</evidence>
<evidence type="ECO:0000259" key="8">
    <source>
        <dbReference type="PROSITE" id="PS51350"/>
    </source>
</evidence>
<name>A0ABX3KTL4_SALCS</name>
<evidence type="ECO:0008006" key="11">
    <source>
        <dbReference type="Google" id="ProtNLM"/>
    </source>
</evidence>
<feature type="domain" description="PTS EIIA type-2" evidence="7">
    <location>
        <begin position="2"/>
        <end position="142"/>
    </location>
</feature>
<evidence type="ECO:0000256" key="5">
    <source>
        <dbReference type="ARBA" id="ARBA00022683"/>
    </source>
</evidence>
<dbReference type="PRINTS" id="PR00107">
    <property type="entry name" value="PHOSPHOCPHPR"/>
</dbReference>
<comment type="caution">
    <text evidence="9">The sequence shown here is derived from an EMBL/GenBank/DDBJ whole genome shotgun (WGS) entry which is preliminary data.</text>
</comment>
<organism evidence="9 10">
    <name type="scientific">Salinivibrio costicola subsp. alcaliphilus</name>
    <dbReference type="NCBI Taxonomy" id="272773"/>
    <lineage>
        <taxon>Bacteria</taxon>
        <taxon>Pseudomonadati</taxon>
        <taxon>Pseudomonadota</taxon>
        <taxon>Gammaproteobacteria</taxon>
        <taxon>Vibrionales</taxon>
        <taxon>Vibrionaceae</taxon>
        <taxon>Salinivibrio</taxon>
    </lineage>
</organism>
<evidence type="ECO:0000259" key="7">
    <source>
        <dbReference type="PROSITE" id="PS51094"/>
    </source>
</evidence>
<evidence type="ECO:0000256" key="4">
    <source>
        <dbReference type="ARBA" id="ARBA00022679"/>
    </source>
</evidence>
<reference evidence="10" key="1">
    <citation type="submission" date="2017-01" db="EMBL/GenBank/DDBJ databases">
        <title>Draft genome of the species Salinivibrio costicola subsp. alcaliphilus.</title>
        <authorList>
            <person name="Lopez-Hermoso C."/>
            <person name="De La Haba R."/>
            <person name="Sanchez-Porro C."/>
            <person name="Ventosa A."/>
        </authorList>
    </citation>
    <scope>NUCLEOTIDE SEQUENCE [LARGE SCALE GENOMIC DNA]</scope>
    <source>
        <strain evidence="10">CBH448</strain>
    </source>
</reference>
<dbReference type="NCBIfam" id="NF008319">
    <property type="entry name" value="PRK11109.1"/>
    <property type="match status" value="1"/>
</dbReference>
<dbReference type="Gene3D" id="3.30.1340.10">
    <property type="entry name" value="HPr-like"/>
    <property type="match status" value="1"/>
</dbReference>
<dbReference type="PROSITE" id="PS00369">
    <property type="entry name" value="PTS_HPR_HIS"/>
    <property type="match status" value="1"/>
</dbReference>
<evidence type="ECO:0000256" key="6">
    <source>
        <dbReference type="ARBA" id="ARBA00022777"/>
    </source>
</evidence>
<dbReference type="PANTHER" id="PTHR30181">
    <property type="entry name" value="MANNITOL PERMEASE IIC COMPONENT"/>
    <property type="match status" value="1"/>
</dbReference>
<keyword evidence="10" id="KW-1185">Reference proteome</keyword>
<dbReference type="PROSITE" id="PS51350">
    <property type="entry name" value="PTS_HPR_DOM"/>
    <property type="match status" value="1"/>
</dbReference>
<dbReference type="Proteomes" id="UP000189431">
    <property type="component" value="Unassembled WGS sequence"/>
</dbReference>
<keyword evidence="2" id="KW-0597">Phosphoprotein</keyword>
<dbReference type="InterPro" id="IPR050893">
    <property type="entry name" value="Sugar_PTS"/>
</dbReference>
<evidence type="ECO:0000256" key="2">
    <source>
        <dbReference type="ARBA" id="ARBA00022553"/>
    </source>
</evidence>
<feature type="domain" description="HPr" evidence="8">
    <location>
        <begin position="305"/>
        <end position="395"/>
    </location>
</feature>
<dbReference type="CDD" id="cd00211">
    <property type="entry name" value="PTS_IIA_fru"/>
    <property type="match status" value="1"/>
</dbReference>
<dbReference type="CDD" id="cd00367">
    <property type="entry name" value="PTS-HPr_like"/>
    <property type="match status" value="1"/>
</dbReference>
<dbReference type="Pfam" id="PF00381">
    <property type="entry name" value="PTS-HPr"/>
    <property type="match status" value="1"/>
</dbReference>
<protein>
    <recommendedName>
        <fullName evidence="11">Phosphocarrier protein HPr</fullName>
    </recommendedName>
</protein>
<dbReference type="SUPFAM" id="SSF55804">
    <property type="entry name" value="Phoshotransferase/anion transport protein"/>
    <property type="match status" value="2"/>
</dbReference>
<keyword evidence="3" id="KW-0762">Sugar transport</keyword>
<dbReference type="InterPro" id="IPR035895">
    <property type="entry name" value="HPr-like_sf"/>
</dbReference>
<keyword evidence="4" id="KW-0808">Transferase</keyword>
<dbReference type="InterPro" id="IPR001020">
    <property type="entry name" value="PTS_HPr_His_P_site"/>
</dbReference>
<dbReference type="SUPFAM" id="SSF55594">
    <property type="entry name" value="HPr-like"/>
    <property type="match status" value="1"/>
</dbReference>
<evidence type="ECO:0000256" key="1">
    <source>
        <dbReference type="ARBA" id="ARBA00022448"/>
    </source>
</evidence>
<keyword evidence="5" id="KW-0598">Phosphotransferase system</keyword>
<dbReference type="EMBL" id="MUFR01000005">
    <property type="protein sequence ID" value="OOF34951.1"/>
    <property type="molecule type" value="Genomic_DNA"/>
</dbReference>
<dbReference type="InterPro" id="IPR016152">
    <property type="entry name" value="PTrfase/Anion_transptr"/>
</dbReference>
<dbReference type="InterPro" id="IPR002178">
    <property type="entry name" value="PTS_EIIA_type-2_dom"/>
</dbReference>
<evidence type="ECO:0000256" key="3">
    <source>
        <dbReference type="ARBA" id="ARBA00022597"/>
    </source>
</evidence>
<keyword evidence="1" id="KW-0813">Transport</keyword>
<dbReference type="PANTHER" id="PTHR30181:SF3">
    <property type="entry name" value="MULTIPHOSPHORYL TRANSFER PROTEIN"/>
    <property type="match status" value="1"/>
</dbReference>
<dbReference type="PROSITE" id="PS51094">
    <property type="entry name" value="PTS_EIIA_TYPE_2"/>
    <property type="match status" value="1"/>
</dbReference>
<keyword evidence="6" id="KW-0418">Kinase</keyword>
<gene>
    <name evidence="9" type="ORF">BZJ21_02700</name>
</gene>
<proteinExistence type="predicted"/>
<dbReference type="RefSeq" id="WP_077669067.1">
    <property type="nucleotide sequence ID" value="NZ_MUFR01000005.1"/>
</dbReference>